<dbReference type="EMBL" id="HBUF01281523">
    <property type="protein sequence ID" value="CAG6687425.1"/>
    <property type="molecule type" value="Transcribed_RNA"/>
</dbReference>
<name>A0A8D8XAF5_9HEMI</name>
<evidence type="ECO:0000256" key="1">
    <source>
        <dbReference type="SAM" id="Phobius"/>
    </source>
</evidence>
<dbReference type="AlphaFoldDB" id="A0A8D8XAF5"/>
<feature type="transmembrane region" description="Helical" evidence="1">
    <location>
        <begin position="44"/>
        <end position="65"/>
    </location>
</feature>
<protein>
    <submittedName>
        <fullName evidence="2">Uncharacterized protein</fullName>
    </submittedName>
</protein>
<sequence length="123" mass="14546">MKEGFVKPDARNLPDISSHQLAQFFNSAIFLAPEIENVKTSRYVLYYINCFILTVRVLFWVLYLIEPYLQYKQLGLLVEISYLQLIVNKLQCLPKISCNHYQSTMKNTLNLLHYNNNFILSHR</sequence>
<reference evidence="2" key="1">
    <citation type="submission" date="2021-05" db="EMBL/GenBank/DDBJ databases">
        <authorList>
            <person name="Alioto T."/>
            <person name="Alioto T."/>
            <person name="Gomez Garrido J."/>
        </authorList>
    </citation>
    <scope>NUCLEOTIDE SEQUENCE</scope>
</reference>
<proteinExistence type="predicted"/>
<keyword evidence="1" id="KW-0472">Membrane</keyword>
<keyword evidence="1" id="KW-0812">Transmembrane</keyword>
<organism evidence="2">
    <name type="scientific">Cacopsylla melanoneura</name>
    <dbReference type="NCBI Taxonomy" id="428564"/>
    <lineage>
        <taxon>Eukaryota</taxon>
        <taxon>Metazoa</taxon>
        <taxon>Ecdysozoa</taxon>
        <taxon>Arthropoda</taxon>
        <taxon>Hexapoda</taxon>
        <taxon>Insecta</taxon>
        <taxon>Pterygota</taxon>
        <taxon>Neoptera</taxon>
        <taxon>Paraneoptera</taxon>
        <taxon>Hemiptera</taxon>
        <taxon>Sternorrhyncha</taxon>
        <taxon>Psylloidea</taxon>
        <taxon>Psyllidae</taxon>
        <taxon>Psyllinae</taxon>
        <taxon>Cacopsylla</taxon>
    </lineage>
</organism>
<accession>A0A8D8XAF5</accession>
<evidence type="ECO:0000313" key="2">
    <source>
        <dbReference type="EMBL" id="CAG6687425.1"/>
    </source>
</evidence>
<keyword evidence="1" id="KW-1133">Transmembrane helix</keyword>